<gene>
    <name evidence="4" type="ORF">PoB_003144000</name>
</gene>
<sequence length="833" mass="94420">MFHKFTNFIQQTVDAFSPNIAPQEEFVYHWKSVTNYFLDNKDGGARIEETALPEHLMSMLRILQEEESNYGEAGTTGACLEYLLQHRLLETLYTLGRTDHPPGMKQLVLSFFTKTLSRISHPLLPHINVHRAIQRMVKACGETRAAPTEKEEIEFLCTVCAKIKTDPYLVNFFIESPKRASDASAKPQQLPTQTFSLVDALLTLSHSEDARVSVKACEGLMLCASLPEHSASNALIYQTQFCQTLSSTLCQSYEKLPLLISPDDIMTAEAKWGFDDILERNDQQSFQGKPRLISFLSWLDYCDQLIAVSNPAVGEALAREIHKQLLTQHFLAQLVQPSESGIIIATFYLNRCLRTVNSPALLKEFCFFLLGDDRTVELKESAQHHALHKRLLERCNHVSEEVCLATLKLFDTLLQKEEEHIYHRLLIRNLLGRNYLQAESLSKPTVPEEKTENTQPASLLATDQSNTISSSTDGEQTKHHHQQTSHGQAKDNALLLQESDDKAVSEDLANSSEAARNEAEEGSEKSVEKNIDKPPDKATETTDQDQSKTSELKNVQHILQSSTEERNPEETVPSPEPSKTGSQSLAKCAERQDNSQTMEDSLAGSFGRSEVHKVVNCFLSLLPEEAKSSYQTADTGYDMYLRDAHKQYSIQDTVSKAWGWPKRPVALEHFTTQPFYEGSFLHMLMDKLLHLLDQSYSVNLLLTALIARVALIPHPNLHEFLLEPFLPTAPGTRTLYTVLTKVANDIKHHQKTDPSFFQKLLMARKQLLGMVPTIHSSHYLYYCHYSLRRKETKPEHQWFEDQGRMEAIIVLEEFCKELSAITFVKHHAAVTRV</sequence>
<evidence type="ECO:0000256" key="1">
    <source>
        <dbReference type="ARBA" id="ARBA00024336"/>
    </source>
</evidence>
<accession>A0AAV4ADU0</accession>
<dbReference type="Proteomes" id="UP000735302">
    <property type="component" value="Unassembled WGS sequence"/>
</dbReference>
<comment type="caution">
    <text evidence="4">The sequence shown here is derived from an EMBL/GenBank/DDBJ whole genome shotgun (WGS) entry which is preliminary data.</text>
</comment>
<dbReference type="Pfam" id="PF10257">
    <property type="entry name" value="RAI16-like"/>
    <property type="match status" value="1"/>
</dbReference>
<dbReference type="InterPro" id="IPR016024">
    <property type="entry name" value="ARM-type_fold"/>
</dbReference>
<dbReference type="AlphaFoldDB" id="A0AAV4ADU0"/>
<feature type="compositionally biased region" description="Polar residues" evidence="2">
    <location>
        <begin position="453"/>
        <end position="474"/>
    </location>
</feature>
<organism evidence="4 5">
    <name type="scientific">Plakobranchus ocellatus</name>
    <dbReference type="NCBI Taxonomy" id="259542"/>
    <lineage>
        <taxon>Eukaryota</taxon>
        <taxon>Metazoa</taxon>
        <taxon>Spiralia</taxon>
        <taxon>Lophotrochozoa</taxon>
        <taxon>Mollusca</taxon>
        <taxon>Gastropoda</taxon>
        <taxon>Heterobranchia</taxon>
        <taxon>Euthyneura</taxon>
        <taxon>Panpulmonata</taxon>
        <taxon>Sacoglossa</taxon>
        <taxon>Placobranchoidea</taxon>
        <taxon>Plakobranchidae</taxon>
        <taxon>Plakobranchus</taxon>
    </lineage>
</organism>
<dbReference type="PANTHER" id="PTHR21705">
    <property type="entry name" value="RAI16 PROTEIN-RELATED"/>
    <property type="match status" value="1"/>
</dbReference>
<dbReference type="PANTHER" id="PTHR21705:SF12">
    <property type="entry name" value="FHF COMPLEX SUBUNIT HOOK-INTERACTING PROTEIN C-TERMINAL DOMAIN-CONTAINING PROTEIN"/>
    <property type="match status" value="1"/>
</dbReference>
<evidence type="ECO:0000313" key="5">
    <source>
        <dbReference type="Proteomes" id="UP000735302"/>
    </source>
</evidence>
<evidence type="ECO:0000259" key="3">
    <source>
        <dbReference type="Pfam" id="PF19314"/>
    </source>
</evidence>
<keyword evidence="5" id="KW-1185">Reference proteome</keyword>
<feature type="region of interest" description="Disordered" evidence="2">
    <location>
        <begin position="502"/>
        <end position="600"/>
    </location>
</feature>
<feature type="domain" description="FHF complex subunit HOOK-interacting protein C-terminal" evidence="3">
    <location>
        <begin position="677"/>
        <end position="769"/>
    </location>
</feature>
<evidence type="ECO:0000256" key="2">
    <source>
        <dbReference type="SAM" id="MobiDB-lite"/>
    </source>
</evidence>
<dbReference type="EMBL" id="BLXT01003745">
    <property type="protein sequence ID" value="GFO04935.1"/>
    <property type="molecule type" value="Genomic_DNA"/>
</dbReference>
<dbReference type="InterPro" id="IPR019384">
    <property type="entry name" value="FHIP"/>
</dbReference>
<dbReference type="Pfam" id="PF19314">
    <property type="entry name" value="DUF5917"/>
    <property type="match status" value="1"/>
</dbReference>
<proteinExistence type="inferred from homology"/>
<evidence type="ECO:0000313" key="4">
    <source>
        <dbReference type="EMBL" id="GFO04935.1"/>
    </source>
</evidence>
<reference evidence="4 5" key="1">
    <citation type="journal article" date="2021" name="Elife">
        <title>Chloroplast acquisition without the gene transfer in kleptoplastic sea slugs, Plakobranchus ocellatus.</title>
        <authorList>
            <person name="Maeda T."/>
            <person name="Takahashi S."/>
            <person name="Yoshida T."/>
            <person name="Shimamura S."/>
            <person name="Takaki Y."/>
            <person name="Nagai Y."/>
            <person name="Toyoda A."/>
            <person name="Suzuki Y."/>
            <person name="Arimoto A."/>
            <person name="Ishii H."/>
            <person name="Satoh N."/>
            <person name="Nishiyama T."/>
            <person name="Hasebe M."/>
            <person name="Maruyama T."/>
            <person name="Minagawa J."/>
            <person name="Obokata J."/>
            <person name="Shigenobu S."/>
        </authorList>
    </citation>
    <scope>NUCLEOTIDE SEQUENCE [LARGE SCALE GENOMIC DNA]</scope>
</reference>
<comment type="similarity">
    <text evidence="1">Belongs to the FHIP family.</text>
</comment>
<dbReference type="Pfam" id="PF19311">
    <property type="entry name" value="KELAA"/>
    <property type="match status" value="1"/>
</dbReference>
<feature type="compositionally biased region" description="Polar residues" evidence="2">
    <location>
        <begin position="552"/>
        <end position="562"/>
    </location>
</feature>
<dbReference type="SUPFAM" id="SSF48371">
    <property type="entry name" value="ARM repeat"/>
    <property type="match status" value="1"/>
</dbReference>
<name>A0AAV4ADU0_9GAST</name>
<protein>
    <submittedName>
        <fullName evidence="4">Protein fam160b1-like</fullName>
    </submittedName>
</protein>
<dbReference type="InterPro" id="IPR045669">
    <property type="entry name" value="FHIP_C"/>
</dbReference>
<feature type="region of interest" description="Disordered" evidence="2">
    <location>
        <begin position="441"/>
        <end position="490"/>
    </location>
</feature>
<dbReference type="InterPro" id="IPR045668">
    <property type="entry name" value="FHIP_KELAA_motif"/>
</dbReference>
<feature type="compositionally biased region" description="Basic and acidic residues" evidence="2">
    <location>
        <begin position="515"/>
        <end position="551"/>
    </location>
</feature>